<evidence type="ECO:0000313" key="6">
    <source>
        <dbReference type="Proteomes" id="UP000549457"/>
    </source>
</evidence>
<dbReference type="SMART" id="SM00345">
    <property type="entry name" value="HTH_GNTR"/>
    <property type="match status" value="1"/>
</dbReference>
<dbReference type="Proteomes" id="UP000549457">
    <property type="component" value="Unassembled WGS sequence"/>
</dbReference>
<feature type="domain" description="HTH gntR-type" evidence="4">
    <location>
        <begin position="7"/>
        <end position="74"/>
    </location>
</feature>
<dbReference type="Gene3D" id="1.10.10.10">
    <property type="entry name" value="Winged helix-like DNA-binding domain superfamily/Winged helix DNA-binding domain"/>
    <property type="match status" value="1"/>
</dbReference>
<protein>
    <submittedName>
        <fullName evidence="5">DNA-binding GntR family transcriptional regulator</fullName>
    </submittedName>
</protein>
<dbReference type="PROSITE" id="PS50949">
    <property type="entry name" value="HTH_GNTR"/>
    <property type="match status" value="1"/>
</dbReference>
<keyword evidence="6" id="KW-1185">Reference proteome</keyword>
<dbReference type="GO" id="GO:0003700">
    <property type="term" value="F:DNA-binding transcription factor activity"/>
    <property type="evidence" value="ECO:0007669"/>
    <property type="project" value="InterPro"/>
</dbReference>
<dbReference type="InterPro" id="IPR036390">
    <property type="entry name" value="WH_DNA-bd_sf"/>
</dbReference>
<dbReference type="RefSeq" id="WP_221288499.1">
    <property type="nucleotide sequence ID" value="NZ_JACHFM010000002.1"/>
</dbReference>
<evidence type="ECO:0000313" key="5">
    <source>
        <dbReference type="EMBL" id="MBB5222757.1"/>
    </source>
</evidence>
<dbReference type="InterPro" id="IPR008920">
    <property type="entry name" value="TF_FadR/GntR_C"/>
</dbReference>
<keyword evidence="2 5" id="KW-0238">DNA-binding</keyword>
<keyword evidence="1" id="KW-0805">Transcription regulation</keyword>
<dbReference type="PANTHER" id="PTHR43537:SF39">
    <property type="entry name" value="HTH-TYPE TRANSCRIPTIONAL REGULATOR MCBR"/>
    <property type="match status" value="1"/>
</dbReference>
<dbReference type="PANTHER" id="PTHR43537">
    <property type="entry name" value="TRANSCRIPTIONAL REGULATOR, GNTR FAMILY"/>
    <property type="match status" value="1"/>
</dbReference>
<keyword evidence="3" id="KW-0804">Transcription</keyword>
<comment type="caution">
    <text evidence="5">The sequence shown here is derived from an EMBL/GenBank/DDBJ whole genome shotgun (WGS) entry which is preliminary data.</text>
</comment>
<evidence type="ECO:0000256" key="1">
    <source>
        <dbReference type="ARBA" id="ARBA00023015"/>
    </source>
</evidence>
<dbReference type="InterPro" id="IPR000524">
    <property type="entry name" value="Tscrpt_reg_HTH_GntR"/>
</dbReference>
<dbReference type="EMBL" id="JACHFM010000002">
    <property type="protein sequence ID" value="MBB5222757.1"/>
    <property type="molecule type" value="Genomic_DNA"/>
</dbReference>
<reference evidence="5 6" key="1">
    <citation type="submission" date="2020-08" db="EMBL/GenBank/DDBJ databases">
        <title>Genomic Encyclopedia of Type Strains, Phase IV (KMG-IV): sequencing the most valuable type-strain genomes for metagenomic binning, comparative biology and taxonomic classification.</title>
        <authorList>
            <person name="Goeker M."/>
        </authorList>
    </citation>
    <scope>NUCLEOTIDE SEQUENCE [LARGE SCALE GENOMIC DNA]</scope>
    <source>
        <strain evidence="5 6">DSM 101730</strain>
    </source>
</reference>
<dbReference type="InterPro" id="IPR036388">
    <property type="entry name" value="WH-like_DNA-bd_sf"/>
</dbReference>
<evidence type="ECO:0000256" key="3">
    <source>
        <dbReference type="ARBA" id="ARBA00023163"/>
    </source>
</evidence>
<sequence length="238" mass="27241">MEPISRDSLTRSVYNSLRTGLMEGRFWPGHRFKIRDLAASMQVSETPIREALMQLVRARALELLDGRSIVVAHMTHAQYLELRTIRLYLEGLAAETATPKISDEDIELMKVSHCELMEAEESGRWGDAVRANWQFHNRLYEAAQMPELLHILGDIWMRNGPLLNYLYPHARPTYDGGHEHFVILDMLKRRDASGVKNSVQSDMIQGGAKLLQFLESIGDTRSMATEPERASRARRKPK</sequence>
<organism evidence="5 6">
    <name type="scientific">Amaricoccus macauensis</name>
    <dbReference type="NCBI Taxonomy" id="57001"/>
    <lineage>
        <taxon>Bacteria</taxon>
        <taxon>Pseudomonadati</taxon>
        <taxon>Pseudomonadota</taxon>
        <taxon>Alphaproteobacteria</taxon>
        <taxon>Rhodobacterales</taxon>
        <taxon>Paracoccaceae</taxon>
        <taxon>Amaricoccus</taxon>
    </lineage>
</organism>
<dbReference type="SUPFAM" id="SSF48008">
    <property type="entry name" value="GntR ligand-binding domain-like"/>
    <property type="match status" value="1"/>
</dbReference>
<dbReference type="InterPro" id="IPR011711">
    <property type="entry name" value="GntR_C"/>
</dbReference>
<gene>
    <name evidence="5" type="ORF">HNP73_002693</name>
</gene>
<evidence type="ECO:0000259" key="4">
    <source>
        <dbReference type="PROSITE" id="PS50949"/>
    </source>
</evidence>
<name>A0A840SLC0_9RHOB</name>
<proteinExistence type="predicted"/>
<dbReference type="SUPFAM" id="SSF46785">
    <property type="entry name" value="Winged helix' DNA-binding domain"/>
    <property type="match status" value="1"/>
</dbReference>
<dbReference type="AlphaFoldDB" id="A0A840SLC0"/>
<accession>A0A840SLC0</accession>
<dbReference type="Pfam" id="PF00392">
    <property type="entry name" value="GntR"/>
    <property type="match status" value="1"/>
</dbReference>
<dbReference type="Pfam" id="PF07729">
    <property type="entry name" value="FCD"/>
    <property type="match status" value="1"/>
</dbReference>
<dbReference type="SMART" id="SM00895">
    <property type="entry name" value="FCD"/>
    <property type="match status" value="1"/>
</dbReference>
<evidence type="ECO:0000256" key="2">
    <source>
        <dbReference type="ARBA" id="ARBA00023125"/>
    </source>
</evidence>
<dbReference type="GO" id="GO:0003677">
    <property type="term" value="F:DNA binding"/>
    <property type="evidence" value="ECO:0007669"/>
    <property type="project" value="UniProtKB-KW"/>
</dbReference>
<dbReference type="Gene3D" id="1.20.120.530">
    <property type="entry name" value="GntR ligand-binding domain-like"/>
    <property type="match status" value="1"/>
</dbReference>